<keyword evidence="1" id="KW-1185">Reference proteome</keyword>
<evidence type="ECO:0000313" key="1">
    <source>
        <dbReference type="Proteomes" id="UP000887563"/>
    </source>
</evidence>
<proteinExistence type="predicted"/>
<protein>
    <submittedName>
        <fullName evidence="2">Uncharacterized protein</fullName>
    </submittedName>
</protein>
<reference evidence="2" key="1">
    <citation type="submission" date="2022-11" db="UniProtKB">
        <authorList>
            <consortium name="WormBaseParasite"/>
        </authorList>
    </citation>
    <scope>IDENTIFICATION</scope>
</reference>
<dbReference type="AlphaFoldDB" id="A0A914LCP9"/>
<name>A0A914LCP9_MELIC</name>
<sequence>MVESLQTKVFSNSRCSSCWTNLAALTPAKIPSSSNRGMVSFEFALSGRKRFLEKTKEESEASVNVWIWTVGESP</sequence>
<accession>A0A914LCP9</accession>
<evidence type="ECO:0000313" key="2">
    <source>
        <dbReference type="WBParaSite" id="Minc3s00409g11833"/>
    </source>
</evidence>
<dbReference type="WBParaSite" id="Minc3s00409g11833">
    <property type="protein sequence ID" value="Minc3s00409g11833"/>
    <property type="gene ID" value="Minc3s00409g11833"/>
</dbReference>
<dbReference type="Proteomes" id="UP000887563">
    <property type="component" value="Unplaced"/>
</dbReference>
<organism evidence="1 2">
    <name type="scientific">Meloidogyne incognita</name>
    <name type="common">Southern root-knot nematode worm</name>
    <name type="synonym">Oxyuris incognita</name>
    <dbReference type="NCBI Taxonomy" id="6306"/>
    <lineage>
        <taxon>Eukaryota</taxon>
        <taxon>Metazoa</taxon>
        <taxon>Ecdysozoa</taxon>
        <taxon>Nematoda</taxon>
        <taxon>Chromadorea</taxon>
        <taxon>Rhabditida</taxon>
        <taxon>Tylenchina</taxon>
        <taxon>Tylenchomorpha</taxon>
        <taxon>Tylenchoidea</taxon>
        <taxon>Meloidogynidae</taxon>
        <taxon>Meloidogyninae</taxon>
        <taxon>Meloidogyne</taxon>
        <taxon>Meloidogyne incognita group</taxon>
    </lineage>
</organism>